<proteinExistence type="predicted"/>
<dbReference type="InParanoid" id="A0A0D0DZA8"/>
<gene>
    <name evidence="1" type="ORF">PAXRUDRAFT_354381</name>
</gene>
<name>A0A0D0DZA8_9AGAM</name>
<dbReference type="EMBL" id="KN825020">
    <property type="protein sequence ID" value="KIK95801.1"/>
    <property type="molecule type" value="Genomic_DNA"/>
</dbReference>
<sequence length="89" mass="9937">MHKKITFRSTRPLMNADMRVPLHCNTISPCFSPTGITRTCGKEKIGTSCIPAFAPDLLSNILGFYLAHGVASNQLPLRRFPAWRTTSQF</sequence>
<reference evidence="1 2" key="1">
    <citation type="submission" date="2014-04" db="EMBL/GenBank/DDBJ databases">
        <authorList>
            <consortium name="DOE Joint Genome Institute"/>
            <person name="Kuo A."/>
            <person name="Kohler A."/>
            <person name="Jargeat P."/>
            <person name="Nagy L.G."/>
            <person name="Floudas D."/>
            <person name="Copeland A."/>
            <person name="Barry K.W."/>
            <person name="Cichocki N."/>
            <person name="Veneault-Fourrey C."/>
            <person name="LaButti K."/>
            <person name="Lindquist E.A."/>
            <person name="Lipzen A."/>
            <person name="Lundell T."/>
            <person name="Morin E."/>
            <person name="Murat C."/>
            <person name="Sun H."/>
            <person name="Tunlid A."/>
            <person name="Henrissat B."/>
            <person name="Grigoriev I.V."/>
            <person name="Hibbett D.S."/>
            <person name="Martin F."/>
            <person name="Nordberg H.P."/>
            <person name="Cantor M.N."/>
            <person name="Hua S.X."/>
        </authorList>
    </citation>
    <scope>NUCLEOTIDE SEQUENCE [LARGE SCALE GENOMIC DNA]</scope>
    <source>
        <strain evidence="1 2">Ve08.2h10</strain>
    </source>
</reference>
<organism evidence="1 2">
    <name type="scientific">Paxillus rubicundulus Ve08.2h10</name>
    <dbReference type="NCBI Taxonomy" id="930991"/>
    <lineage>
        <taxon>Eukaryota</taxon>
        <taxon>Fungi</taxon>
        <taxon>Dikarya</taxon>
        <taxon>Basidiomycota</taxon>
        <taxon>Agaricomycotina</taxon>
        <taxon>Agaricomycetes</taxon>
        <taxon>Agaricomycetidae</taxon>
        <taxon>Boletales</taxon>
        <taxon>Paxilineae</taxon>
        <taxon>Paxillaceae</taxon>
        <taxon>Paxillus</taxon>
    </lineage>
</organism>
<evidence type="ECO:0000313" key="1">
    <source>
        <dbReference type="EMBL" id="KIK95801.1"/>
    </source>
</evidence>
<accession>A0A0D0DZA8</accession>
<dbReference type="Proteomes" id="UP000054538">
    <property type="component" value="Unassembled WGS sequence"/>
</dbReference>
<evidence type="ECO:0000313" key="2">
    <source>
        <dbReference type="Proteomes" id="UP000054538"/>
    </source>
</evidence>
<dbReference type="HOGENOM" id="CLU_2455395_0_0_1"/>
<keyword evidence="2" id="KW-1185">Reference proteome</keyword>
<protein>
    <submittedName>
        <fullName evidence="1">Uncharacterized protein</fullName>
    </submittedName>
</protein>
<dbReference type="AlphaFoldDB" id="A0A0D0DZA8"/>
<reference evidence="2" key="2">
    <citation type="submission" date="2015-01" db="EMBL/GenBank/DDBJ databases">
        <title>Evolutionary Origins and Diversification of the Mycorrhizal Mutualists.</title>
        <authorList>
            <consortium name="DOE Joint Genome Institute"/>
            <consortium name="Mycorrhizal Genomics Consortium"/>
            <person name="Kohler A."/>
            <person name="Kuo A."/>
            <person name="Nagy L.G."/>
            <person name="Floudas D."/>
            <person name="Copeland A."/>
            <person name="Barry K.W."/>
            <person name="Cichocki N."/>
            <person name="Veneault-Fourrey C."/>
            <person name="LaButti K."/>
            <person name="Lindquist E.A."/>
            <person name="Lipzen A."/>
            <person name="Lundell T."/>
            <person name="Morin E."/>
            <person name="Murat C."/>
            <person name="Riley R."/>
            <person name="Ohm R."/>
            <person name="Sun H."/>
            <person name="Tunlid A."/>
            <person name="Henrissat B."/>
            <person name="Grigoriev I.V."/>
            <person name="Hibbett D.S."/>
            <person name="Martin F."/>
        </authorList>
    </citation>
    <scope>NUCLEOTIDE SEQUENCE [LARGE SCALE GENOMIC DNA]</scope>
    <source>
        <strain evidence="2">Ve08.2h10</strain>
    </source>
</reference>